<dbReference type="EMBL" id="AP017372">
    <property type="protein sequence ID" value="BAU57541.1"/>
    <property type="molecule type" value="Genomic_DNA"/>
</dbReference>
<dbReference type="PANTHER" id="PTHR21192:SF2">
    <property type="entry name" value="NADH DEHYDROGENASE [UBIQUINONE] 1 ALPHA SUBCOMPLEX ASSEMBLY FACTOR 3"/>
    <property type="match status" value="1"/>
</dbReference>
<name>A0A0X8X8P6_HALHR</name>
<dbReference type="AlphaFoldDB" id="A0A0X8X8P6"/>
<evidence type="ECO:0000313" key="2">
    <source>
        <dbReference type="Proteomes" id="UP000218890"/>
    </source>
</evidence>
<dbReference type="InterPro" id="IPR036748">
    <property type="entry name" value="MTH938-like_sf"/>
</dbReference>
<keyword evidence="2" id="KW-1185">Reference proteome</keyword>
<dbReference type="Gene3D" id="3.40.1230.10">
    <property type="entry name" value="MTH938-like"/>
    <property type="match status" value="1"/>
</dbReference>
<accession>A0A0X8X8P6</accession>
<dbReference type="OrthoDB" id="9800373at2"/>
<dbReference type="KEGG" id="hhk:HH1059_08480"/>
<dbReference type="PANTHER" id="PTHR21192">
    <property type="entry name" value="NUCLEAR PROTEIN E3-3"/>
    <property type="match status" value="1"/>
</dbReference>
<dbReference type="SUPFAM" id="SSF64076">
    <property type="entry name" value="MTH938-like"/>
    <property type="match status" value="1"/>
</dbReference>
<reference evidence="1" key="1">
    <citation type="submission" date="2016-02" db="EMBL/GenBank/DDBJ databases">
        <title>Halorhodospira halochloris DSM-1059 complete genome, version 2.</title>
        <authorList>
            <person name="Tsukatani Y."/>
        </authorList>
    </citation>
    <scope>NUCLEOTIDE SEQUENCE</scope>
    <source>
        <strain evidence="1">DSM 1059</strain>
    </source>
</reference>
<dbReference type="Proteomes" id="UP000218890">
    <property type="component" value="Chromosome"/>
</dbReference>
<protein>
    <submittedName>
        <fullName evidence="1">Membrane protein</fullName>
    </submittedName>
</protein>
<organism evidence="1 2">
    <name type="scientific">Halorhodospira halochloris</name>
    <name type="common">Ectothiorhodospira halochloris</name>
    <dbReference type="NCBI Taxonomy" id="1052"/>
    <lineage>
        <taxon>Bacteria</taxon>
        <taxon>Pseudomonadati</taxon>
        <taxon>Pseudomonadota</taxon>
        <taxon>Gammaproteobacteria</taxon>
        <taxon>Chromatiales</taxon>
        <taxon>Ectothiorhodospiraceae</taxon>
        <taxon>Halorhodospira</taxon>
    </lineage>
</organism>
<evidence type="ECO:0000313" key="1">
    <source>
        <dbReference type="EMBL" id="BAU57541.1"/>
    </source>
</evidence>
<dbReference type="RefSeq" id="WP_096408667.1">
    <property type="nucleotide sequence ID" value="NZ_AP017372.2"/>
</dbReference>
<dbReference type="InterPro" id="IPR007523">
    <property type="entry name" value="NDUFAF3/AAMDC"/>
</dbReference>
<dbReference type="Pfam" id="PF04430">
    <property type="entry name" value="DUF498"/>
    <property type="match status" value="1"/>
</dbReference>
<sequence>MRISRHDSPSVYRVNSYEPGAITINRQQYTTSVILTPESLSCDLAAERITDLALQDLQQLLAWQPEMILLGTGPTQIFPKREIIRGIISQEIGCEAITTSAASQTFNLLASEGRRVSAVLFVCDL</sequence>
<proteinExistence type="predicted"/>
<gene>
    <name evidence="1" type="ORF">HH1059_08480</name>
</gene>